<feature type="domain" description="OmpR/PhoB-type" evidence="7">
    <location>
        <begin position="20"/>
        <end position="123"/>
    </location>
</feature>
<evidence type="ECO:0000259" key="7">
    <source>
        <dbReference type="PROSITE" id="PS51755"/>
    </source>
</evidence>
<keyword evidence="9" id="KW-1185">Reference proteome</keyword>
<proteinExistence type="inferred from homology"/>
<keyword evidence="2" id="KW-0902">Two-component regulatory system</keyword>
<evidence type="ECO:0000256" key="4">
    <source>
        <dbReference type="ARBA" id="ARBA00023125"/>
    </source>
</evidence>
<accession>A0A7Y7B562</accession>
<gene>
    <name evidence="8" type="ORF">HG542_16215</name>
</gene>
<protein>
    <submittedName>
        <fullName evidence="8">AfsR/SARP family transcriptional regulator</fullName>
    </submittedName>
</protein>
<dbReference type="Gene3D" id="1.10.10.10">
    <property type="entry name" value="Winged helix-like DNA-binding domain superfamily/Winged helix DNA-binding domain"/>
    <property type="match status" value="1"/>
</dbReference>
<comment type="caution">
    <text evidence="8">The sequence shown here is derived from an EMBL/GenBank/DDBJ whole genome shotgun (WGS) entry which is preliminary data.</text>
</comment>
<dbReference type="InterPro" id="IPR051677">
    <property type="entry name" value="AfsR-DnrI-RedD_regulator"/>
</dbReference>
<dbReference type="SMART" id="SM01043">
    <property type="entry name" value="BTAD"/>
    <property type="match status" value="1"/>
</dbReference>
<reference evidence="8 9" key="1">
    <citation type="submission" date="2020-04" db="EMBL/GenBank/DDBJ databases">
        <title>Draft Genome Sequence of Streptomyces morookaense DSM 40503, an 8-azaguanine-producing strain.</title>
        <authorList>
            <person name="Qi J."/>
            <person name="Gao J.-M."/>
        </authorList>
    </citation>
    <scope>NUCLEOTIDE SEQUENCE [LARGE SCALE GENOMIC DNA]</scope>
    <source>
        <strain evidence="8 9">DSM 40503</strain>
    </source>
</reference>
<dbReference type="InterPro" id="IPR016032">
    <property type="entry name" value="Sig_transdc_resp-reg_C-effctor"/>
</dbReference>
<dbReference type="SUPFAM" id="SSF46894">
    <property type="entry name" value="C-terminal effector domain of the bipartite response regulators"/>
    <property type="match status" value="1"/>
</dbReference>
<dbReference type="GO" id="GO:0006355">
    <property type="term" value="P:regulation of DNA-templated transcription"/>
    <property type="evidence" value="ECO:0007669"/>
    <property type="project" value="InterPro"/>
</dbReference>
<dbReference type="GO" id="GO:0003677">
    <property type="term" value="F:DNA binding"/>
    <property type="evidence" value="ECO:0007669"/>
    <property type="project" value="UniProtKB-UniRule"/>
</dbReference>
<name>A0A7Y7B562_STRMO</name>
<evidence type="ECO:0000313" key="9">
    <source>
        <dbReference type="Proteomes" id="UP000587462"/>
    </source>
</evidence>
<dbReference type="InterPro" id="IPR011990">
    <property type="entry name" value="TPR-like_helical_dom_sf"/>
</dbReference>
<dbReference type="Pfam" id="PF03704">
    <property type="entry name" value="BTAD"/>
    <property type="match status" value="1"/>
</dbReference>
<evidence type="ECO:0000256" key="3">
    <source>
        <dbReference type="ARBA" id="ARBA00023015"/>
    </source>
</evidence>
<dbReference type="SUPFAM" id="SSF48452">
    <property type="entry name" value="TPR-like"/>
    <property type="match status" value="1"/>
</dbReference>
<dbReference type="InterPro" id="IPR036388">
    <property type="entry name" value="WH-like_DNA-bd_sf"/>
</dbReference>
<dbReference type="EMBL" id="JABBXF010000033">
    <property type="protein sequence ID" value="NVK79204.1"/>
    <property type="molecule type" value="Genomic_DNA"/>
</dbReference>
<sequence length="269" mass="29963">MFGFRAVRVGAHQDDEFTGVCTAVTDGTFFSVLGPLRITAGGVAQTLRGPMVNKVMALLLLRAGQVVDVDLLVDELWEEDPPRWAVSTVRTHVYHLRRQLDTVLDVPAGRLLRTRRSGYVLDAAPERVDAERFVRSVREGRRLLAQGRPSKAAAACREGLSLWQGSALSGVYPGRVLAGHVHYLEEQRLQAHRLCVEADAQLGRHAELVPELRTLVADHPLDEWFHHSLIEALQESGRRGEALVAFRRLRTLLREELGLEPSADLRIPA</sequence>
<dbReference type="GO" id="GO:0000160">
    <property type="term" value="P:phosphorelay signal transduction system"/>
    <property type="evidence" value="ECO:0007669"/>
    <property type="project" value="UniProtKB-KW"/>
</dbReference>
<keyword evidence="5" id="KW-0804">Transcription</keyword>
<dbReference type="Gene3D" id="1.25.40.10">
    <property type="entry name" value="Tetratricopeptide repeat domain"/>
    <property type="match status" value="1"/>
</dbReference>
<dbReference type="CDD" id="cd15831">
    <property type="entry name" value="BTAD"/>
    <property type="match status" value="1"/>
</dbReference>
<evidence type="ECO:0000256" key="5">
    <source>
        <dbReference type="ARBA" id="ARBA00023163"/>
    </source>
</evidence>
<dbReference type="PANTHER" id="PTHR35807">
    <property type="entry name" value="TRANSCRIPTIONAL REGULATOR REDD-RELATED"/>
    <property type="match status" value="1"/>
</dbReference>
<feature type="DNA-binding region" description="OmpR/PhoB-type" evidence="6">
    <location>
        <begin position="20"/>
        <end position="123"/>
    </location>
</feature>
<dbReference type="PROSITE" id="PS51755">
    <property type="entry name" value="OMPR_PHOB"/>
    <property type="match status" value="1"/>
</dbReference>
<dbReference type="InterPro" id="IPR005158">
    <property type="entry name" value="BTAD"/>
</dbReference>
<dbReference type="Proteomes" id="UP000587462">
    <property type="component" value="Unassembled WGS sequence"/>
</dbReference>
<evidence type="ECO:0000256" key="2">
    <source>
        <dbReference type="ARBA" id="ARBA00023012"/>
    </source>
</evidence>
<evidence type="ECO:0000256" key="1">
    <source>
        <dbReference type="ARBA" id="ARBA00005820"/>
    </source>
</evidence>
<comment type="similarity">
    <text evidence="1">Belongs to the AfsR/DnrI/RedD regulatory family.</text>
</comment>
<evidence type="ECO:0000256" key="6">
    <source>
        <dbReference type="PROSITE-ProRule" id="PRU01091"/>
    </source>
</evidence>
<dbReference type="RefSeq" id="WP_171082017.1">
    <property type="nucleotide sequence ID" value="NZ_JABBXF010000033.1"/>
</dbReference>
<evidence type="ECO:0000313" key="8">
    <source>
        <dbReference type="EMBL" id="NVK79204.1"/>
    </source>
</evidence>
<dbReference type="Pfam" id="PF00486">
    <property type="entry name" value="Trans_reg_C"/>
    <property type="match status" value="1"/>
</dbReference>
<dbReference type="InterPro" id="IPR001867">
    <property type="entry name" value="OmpR/PhoB-type_DNA-bd"/>
</dbReference>
<keyword evidence="3" id="KW-0805">Transcription regulation</keyword>
<dbReference type="PANTHER" id="PTHR35807:SF1">
    <property type="entry name" value="TRANSCRIPTIONAL REGULATOR REDD"/>
    <property type="match status" value="1"/>
</dbReference>
<dbReference type="SMART" id="SM00862">
    <property type="entry name" value="Trans_reg_C"/>
    <property type="match status" value="1"/>
</dbReference>
<organism evidence="8 9">
    <name type="scientific">Streptomyces morookaense</name>
    <name type="common">Streptoverticillium morookaense</name>
    <dbReference type="NCBI Taxonomy" id="1970"/>
    <lineage>
        <taxon>Bacteria</taxon>
        <taxon>Bacillati</taxon>
        <taxon>Actinomycetota</taxon>
        <taxon>Actinomycetes</taxon>
        <taxon>Kitasatosporales</taxon>
        <taxon>Streptomycetaceae</taxon>
        <taxon>Streptomyces</taxon>
    </lineage>
</organism>
<dbReference type="AlphaFoldDB" id="A0A7Y7B562"/>
<keyword evidence="4 6" id="KW-0238">DNA-binding</keyword>